<dbReference type="RefSeq" id="WP_322809339.1">
    <property type="nucleotide sequence ID" value="NZ_JAVBVO010000003.1"/>
</dbReference>
<dbReference type="GO" id="GO:0003677">
    <property type="term" value="F:DNA binding"/>
    <property type="evidence" value="ECO:0007669"/>
    <property type="project" value="InterPro"/>
</dbReference>
<feature type="domain" description="HTH cro/C1-type" evidence="1">
    <location>
        <begin position="7"/>
        <end position="62"/>
    </location>
</feature>
<name>A0AAW9K4J6_CARML</name>
<proteinExistence type="predicted"/>
<evidence type="ECO:0000259" key="1">
    <source>
        <dbReference type="PROSITE" id="PS50943"/>
    </source>
</evidence>
<dbReference type="Gene3D" id="1.10.260.40">
    <property type="entry name" value="lambda repressor-like DNA-binding domains"/>
    <property type="match status" value="1"/>
</dbReference>
<accession>A0AAW9K4J6</accession>
<sequence>MSLLENIKRAASERKISVYRIEKDSGLSNGTIGKWGSGINKTPNMSSLKKVADYLDVSIDELIK</sequence>
<reference evidence="2" key="1">
    <citation type="submission" date="2023-08" db="EMBL/GenBank/DDBJ databases">
        <title>Genomic characterization of piscicolin 126 produced by Carnobacterium maltaromaticum CM22 strain isolated from salmon (Salmo salar).</title>
        <authorList>
            <person name="Gonzalez-Gragera E."/>
            <person name="Garcia-Lopez J.D."/>
            <person name="Teso-Perez C."/>
            <person name="Gimenez-Hernandez I."/>
            <person name="Peralta-Sanchez J.M."/>
            <person name="Valdivia E."/>
            <person name="Montalban-Lopez M."/>
            <person name="Martin-Platero A.M."/>
            <person name="Banos A."/>
            <person name="Martinez-Bueno M."/>
        </authorList>
    </citation>
    <scope>NUCLEOTIDE SEQUENCE</scope>
    <source>
        <strain evidence="2">CM22</strain>
    </source>
</reference>
<protein>
    <submittedName>
        <fullName evidence="2">Helix-turn-helix transcriptional regulator</fullName>
    </submittedName>
</protein>
<dbReference type="SMART" id="SM00530">
    <property type="entry name" value="HTH_XRE"/>
    <property type="match status" value="1"/>
</dbReference>
<dbReference type="Proteomes" id="UP001290462">
    <property type="component" value="Unassembled WGS sequence"/>
</dbReference>
<dbReference type="PROSITE" id="PS50943">
    <property type="entry name" value="HTH_CROC1"/>
    <property type="match status" value="1"/>
</dbReference>
<dbReference type="Pfam" id="PF13443">
    <property type="entry name" value="HTH_26"/>
    <property type="match status" value="1"/>
</dbReference>
<dbReference type="InterPro" id="IPR010982">
    <property type="entry name" value="Lambda_DNA-bd_dom_sf"/>
</dbReference>
<evidence type="ECO:0000313" key="2">
    <source>
        <dbReference type="EMBL" id="MDZ5759661.1"/>
    </source>
</evidence>
<dbReference type="EMBL" id="JAVBVO010000003">
    <property type="protein sequence ID" value="MDZ5759661.1"/>
    <property type="molecule type" value="Genomic_DNA"/>
</dbReference>
<gene>
    <name evidence="2" type="ORF">RAK27_13445</name>
</gene>
<evidence type="ECO:0000313" key="3">
    <source>
        <dbReference type="Proteomes" id="UP001290462"/>
    </source>
</evidence>
<dbReference type="AlphaFoldDB" id="A0AAW9K4J6"/>
<dbReference type="CDD" id="cd00093">
    <property type="entry name" value="HTH_XRE"/>
    <property type="match status" value="1"/>
</dbReference>
<comment type="caution">
    <text evidence="2">The sequence shown here is derived from an EMBL/GenBank/DDBJ whole genome shotgun (WGS) entry which is preliminary data.</text>
</comment>
<dbReference type="InterPro" id="IPR001387">
    <property type="entry name" value="Cro/C1-type_HTH"/>
</dbReference>
<dbReference type="SUPFAM" id="SSF47413">
    <property type="entry name" value="lambda repressor-like DNA-binding domains"/>
    <property type="match status" value="1"/>
</dbReference>
<organism evidence="2 3">
    <name type="scientific">Carnobacterium maltaromaticum</name>
    <name type="common">Carnobacterium piscicola</name>
    <dbReference type="NCBI Taxonomy" id="2751"/>
    <lineage>
        <taxon>Bacteria</taxon>
        <taxon>Bacillati</taxon>
        <taxon>Bacillota</taxon>
        <taxon>Bacilli</taxon>
        <taxon>Lactobacillales</taxon>
        <taxon>Carnobacteriaceae</taxon>
        <taxon>Carnobacterium</taxon>
    </lineage>
</organism>